<proteinExistence type="predicted"/>
<keyword evidence="1" id="KW-1133">Transmembrane helix</keyword>
<dbReference type="EMBL" id="JAQIHS010000032">
    <property type="protein sequence ID" value="MDN4370774.1"/>
    <property type="molecule type" value="Genomic_DNA"/>
</dbReference>
<sequence length="93" mass="10977">MDYGFNEGRMFRFPHQPIQIFWFDRDEWLMLVVSYIASMQFGGITWAIVFPLSIAAIKIKRSKGRGFFRHTLYLLGFVEIYGYPNSSAKKLEE</sequence>
<dbReference type="EMBL" id="VTZD01000024">
    <property type="protein sequence ID" value="KAA1141948.1"/>
    <property type="molecule type" value="Genomic_DNA"/>
</dbReference>
<organism evidence="2 4">
    <name type="scientific">Citrobacter portucalensis</name>
    <dbReference type="NCBI Taxonomy" id="1639133"/>
    <lineage>
        <taxon>Bacteria</taxon>
        <taxon>Pseudomonadati</taxon>
        <taxon>Pseudomonadota</taxon>
        <taxon>Gammaproteobacteria</taxon>
        <taxon>Enterobacterales</taxon>
        <taxon>Enterobacteriaceae</taxon>
        <taxon>Citrobacter</taxon>
        <taxon>Citrobacter freundii complex</taxon>
    </lineage>
</organism>
<dbReference type="AlphaFoldDB" id="A0A5B0SVN6"/>
<protein>
    <recommendedName>
        <fullName evidence="5">Type IV conjugative transfer system protein TraL</fullName>
    </recommendedName>
</protein>
<feature type="transmembrane region" description="Helical" evidence="1">
    <location>
        <begin position="67"/>
        <end position="84"/>
    </location>
</feature>
<comment type="caution">
    <text evidence="2">The sequence shown here is derived from an EMBL/GenBank/DDBJ whole genome shotgun (WGS) entry which is preliminary data.</text>
</comment>
<evidence type="ECO:0000256" key="1">
    <source>
        <dbReference type="SAM" id="Phobius"/>
    </source>
</evidence>
<reference evidence="2 4" key="1">
    <citation type="submission" date="2019-08" db="EMBL/GenBank/DDBJ databases">
        <title>Draft genome sequence of Citrobacter portucalensis strain isolated from green turtle.</title>
        <authorList>
            <person name="Fernandes M.R."/>
            <person name="Sellera F.P."/>
            <person name="Goldeberg D.W."/>
            <person name="Costa D.C."/>
            <person name="Lincopan N."/>
        </authorList>
    </citation>
    <scope>NUCLEOTIDE SEQUENCE [LARGE SCALE GENOMIC DNA]</scope>
    <source>
        <strain evidence="2 4">TV06</strain>
    </source>
</reference>
<dbReference type="Proteomes" id="UP000323297">
    <property type="component" value="Unassembled WGS sequence"/>
</dbReference>
<feature type="transmembrane region" description="Helical" evidence="1">
    <location>
        <begin position="28"/>
        <end position="55"/>
    </location>
</feature>
<reference evidence="3" key="3">
    <citation type="submission" date="2023-01" db="EMBL/GenBank/DDBJ databases">
        <authorList>
            <person name="Hamerlinck H."/>
            <person name="Aerssens A."/>
            <person name="Boelens J."/>
            <person name="Messiaen A.-S."/>
            <person name="Vandendriessche S."/>
            <person name="Velghe A."/>
            <person name="Verhasselt B."/>
            <person name="Leroux-Roels I."/>
        </authorList>
    </citation>
    <scope>NUCLEOTIDE SEQUENCE</scope>
    <source>
        <strain evidence="3">UZG-GERCF-220920-Env23</strain>
    </source>
</reference>
<keyword evidence="1" id="KW-0472">Membrane</keyword>
<keyword evidence="1" id="KW-0812">Transmembrane</keyword>
<reference evidence="3" key="2">
    <citation type="journal article" date="2023" name="Antimicrob Resist Infect Control">
        <title>Sanitary installations and wastewater plumbing as reservoir for the long-term circulation and transmission of carbapenemase producing Citrobacter freundii clones in a hospital setting.</title>
        <authorList>
            <person name="Hamerlinck H."/>
            <person name="Aerssens A."/>
            <person name="Boelens J."/>
            <person name="Dehaene A."/>
            <person name="McMahon M."/>
            <person name="Messiaen A.S."/>
            <person name="Vandendriessche S."/>
            <person name="Velghe A."/>
            <person name="Leroux-Roels I."/>
            <person name="Verhasselt B."/>
        </authorList>
    </citation>
    <scope>NUCLEOTIDE SEQUENCE</scope>
    <source>
        <strain evidence="3">UZG-GERCF-220920-Env23</strain>
    </source>
</reference>
<evidence type="ECO:0000313" key="3">
    <source>
        <dbReference type="EMBL" id="MDN4370774.1"/>
    </source>
</evidence>
<evidence type="ECO:0000313" key="4">
    <source>
        <dbReference type="Proteomes" id="UP000323297"/>
    </source>
</evidence>
<dbReference type="RefSeq" id="WP_044702811.1">
    <property type="nucleotide sequence ID" value="NZ_JBDYPP010000017.1"/>
</dbReference>
<name>A0A5B0SVN6_9ENTR</name>
<accession>A0A5B0SVN6</accession>
<gene>
    <name evidence="2" type="ORF">D3H66_19435</name>
    <name evidence="3" type="ORF">PEY55_21180</name>
</gene>
<evidence type="ECO:0000313" key="2">
    <source>
        <dbReference type="EMBL" id="KAA1141948.1"/>
    </source>
</evidence>
<evidence type="ECO:0008006" key="5">
    <source>
        <dbReference type="Google" id="ProtNLM"/>
    </source>
</evidence>
<dbReference type="Proteomes" id="UP001169985">
    <property type="component" value="Unassembled WGS sequence"/>
</dbReference>